<accession>A0A820JUR5</accession>
<reference evidence="1" key="1">
    <citation type="submission" date="2021-02" db="EMBL/GenBank/DDBJ databases">
        <authorList>
            <person name="Nowell W R."/>
        </authorList>
    </citation>
    <scope>NUCLEOTIDE SEQUENCE</scope>
</reference>
<organism evidence="1 2">
    <name type="scientific">Adineta steineri</name>
    <dbReference type="NCBI Taxonomy" id="433720"/>
    <lineage>
        <taxon>Eukaryota</taxon>
        <taxon>Metazoa</taxon>
        <taxon>Spiralia</taxon>
        <taxon>Gnathifera</taxon>
        <taxon>Rotifera</taxon>
        <taxon>Eurotatoria</taxon>
        <taxon>Bdelloidea</taxon>
        <taxon>Adinetida</taxon>
        <taxon>Adinetidae</taxon>
        <taxon>Adineta</taxon>
    </lineage>
</organism>
<dbReference type="Proteomes" id="UP000663844">
    <property type="component" value="Unassembled WGS sequence"/>
</dbReference>
<protein>
    <submittedName>
        <fullName evidence="1">Uncharacterized protein</fullName>
    </submittedName>
</protein>
<evidence type="ECO:0000313" key="1">
    <source>
        <dbReference type="EMBL" id="CAF4329704.1"/>
    </source>
</evidence>
<dbReference type="EMBL" id="CAJOAZ010018782">
    <property type="protein sequence ID" value="CAF4329704.1"/>
    <property type="molecule type" value="Genomic_DNA"/>
</dbReference>
<feature type="non-terminal residue" evidence="1">
    <location>
        <position position="145"/>
    </location>
</feature>
<evidence type="ECO:0000313" key="2">
    <source>
        <dbReference type="Proteomes" id="UP000663844"/>
    </source>
</evidence>
<name>A0A820JUR5_9BILA</name>
<proteinExistence type="predicted"/>
<feature type="non-terminal residue" evidence="1">
    <location>
        <position position="1"/>
    </location>
</feature>
<dbReference type="AlphaFoldDB" id="A0A820JUR5"/>
<gene>
    <name evidence="1" type="ORF">OXD698_LOCUS47624</name>
</gene>
<sequence>YRQLYLKEFLSNPTLTQEQEDRIHILESKLDVFTMAYIRHSIELENNQSSDGDTNTEYGWWNWWWSGKAKPTEDQRRRSRENVNTSEDFFSEESLNTDVQIKIHKLEFNLLSPPRKIKQNKKKEIISRIKIDNTQIDYKRRAISS</sequence>
<comment type="caution">
    <text evidence="1">The sequence shown here is derived from an EMBL/GenBank/DDBJ whole genome shotgun (WGS) entry which is preliminary data.</text>
</comment>